<evidence type="ECO:0000313" key="4">
    <source>
        <dbReference type="Proteomes" id="UP000014018"/>
    </source>
</evidence>
<evidence type="ECO:0000259" key="2">
    <source>
        <dbReference type="Pfam" id="PF01370"/>
    </source>
</evidence>
<proteinExistence type="inferred from homology"/>
<evidence type="ECO:0000256" key="1">
    <source>
        <dbReference type="ARBA" id="ARBA00007637"/>
    </source>
</evidence>
<accession>A0A9W5PL08</accession>
<dbReference type="EMBL" id="AHFB01000126">
    <property type="protein sequence ID" value="EOO26182.1"/>
    <property type="molecule type" value="Genomic_DNA"/>
</dbReference>
<reference evidence="3 4" key="1">
    <citation type="submission" date="2012-12" db="EMBL/GenBank/DDBJ databases">
        <title>The Genome Sequence of Bacillus cereus VD133.</title>
        <authorList>
            <consortium name="The Broad Institute Genome Sequencing Platform"/>
            <consortium name="The Broad Institute Genome Sequencing Center for Infectious Disease"/>
            <person name="Feldgarden M."/>
            <person name="Van der Auwera G.A."/>
            <person name="Mahillon J."/>
            <person name="Duprez V."/>
            <person name="Timmery S."/>
            <person name="Mattelet C."/>
            <person name="Dierick K."/>
            <person name="Sun M."/>
            <person name="Yu Z."/>
            <person name="Zhu L."/>
            <person name="Hu X."/>
            <person name="Shank E.B."/>
            <person name="Swiecicka I."/>
            <person name="Hansen B.M."/>
            <person name="Andrup L."/>
            <person name="Walker B."/>
            <person name="Young S.K."/>
            <person name="Zeng Q."/>
            <person name="Gargeya S."/>
            <person name="Fitzgerald M."/>
            <person name="Haas B."/>
            <person name="Abouelleil A."/>
            <person name="Alvarado L."/>
            <person name="Arachchi H.M."/>
            <person name="Berlin A.M."/>
            <person name="Chapman S.B."/>
            <person name="Dewar J."/>
            <person name="Goldberg J."/>
            <person name="Griggs A."/>
            <person name="Gujja S."/>
            <person name="Hansen M."/>
            <person name="Howarth C."/>
            <person name="Imamovic A."/>
            <person name="Larimer J."/>
            <person name="McCowan C."/>
            <person name="Murphy C."/>
            <person name="Neiman D."/>
            <person name="Pearson M."/>
            <person name="Priest M."/>
            <person name="Roberts A."/>
            <person name="Saif S."/>
            <person name="Shea T."/>
            <person name="Sisk P."/>
            <person name="Sykes S."/>
            <person name="Wortman J."/>
            <person name="Nusbaum C."/>
            <person name="Birren B."/>
        </authorList>
    </citation>
    <scope>NUCLEOTIDE SEQUENCE [LARGE SCALE GENOMIC DNA]</scope>
    <source>
        <strain evidence="3 4">VD133</strain>
    </source>
</reference>
<dbReference type="Pfam" id="PF01370">
    <property type="entry name" value="Epimerase"/>
    <property type="match status" value="1"/>
</dbReference>
<dbReference type="Gene3D" id="3.90.25.10">
    <property type="entry name" value="UDP-galactose 4-epimerase, domain 1"/>
    <property type="match status" value="1"/>
</dbReference>
<gene>
    <name evidence="3" type="ORF">IIU_06024</name>
</gene>
<comment type="similarity">
    <text evidence="1">Belongs to the NAD(P)-dependent epimerase/dehydratase family.</text>
</comment>
<dbReference type="Proteomes" id="UP000014018">
    <property type="component" value="Unassembled WGS sequence"/>
</dbReference>
<comment type="caution">
    <text evidence="3">The sequence shown here is derived from an EMBL/GenBank/DDBJ whole genome shotgun (WGS) entry which is preliminary data.</text>
</comment>
<dbReference type="PANTHER" id="PTHR43000">
    <property type="entry name" value="DTDP-D-GLUCOSE 4,6-DEHYDRATASE-RELATED"/>
    <property type="match status" value="1"/>
</dbReference>
<dbReference type="Gene3D" id="3.40.50.720">
    <property type="entry name" value="NAD(P)-binding Rossmann-like Domain"/>
    <property type="match status" value="1"/>
</dbReference>
<feature type="domain" description="NAD-dependent epimerase/dehydratase" evidence="2">
    <location>
        <begin position="7"/>
        <end position="226"/>
    </location>
</feature>
<protein>
    <recommendedName>
        <fullName evidence="2">NAD-dependent epimerase/dehydratase domain-containing protein</fullName>
    </recommendedName>
</protein>
<name>A0A9W5PL08_BACCE</name>
<evidence type="ECO:0000313" key="3">
    <source>
        <dbReference type="EMBL" id="EOO26182.1"/>
    </source>
</evidence>
<dbReference type="RefSeq" id="WP_016111965.1">
    <property type="nucleotide sequence ID" value="NZ_KB976193.1"/>
</dbReference>
<organism evidence="3 4">
    <name type="scientific">Bacillus cereus VD133</name>
    <dbReference type="NCBI Taxonomy" id="1053233"/>
    <lineage>
        <taxon>Bacteria</taxon>
        <taxon>Bacillati</taxon>
        <taxon>Bacillota</taxon>
        <taxon>Bacilli</taxon>
        <taxon>Bacillales</taxon>
        <taxon>Bacillaceae</taxon>
        <taxon>Bacillus</taxon>
        <taxon>Bacillus cereus group</taxon>
    </lineage>
</organism>
<dbReference type="SUPFAM" id="SSF51735">
    <property type="entry name" value="NAD(P)-binding Rossmann-fold domains"/>
    <property type="match status" value="1"/>
</dbReference>
<dbReference type="InterPro" id="IPR036291">
    <property type="entry name" value="NAD(P)-bd_dom_sf"/>
</dbReference>
<dbReference type="InterPro" id="IPR001509">
    <property type="entry name" value="Epimerase_deHydtase"/>
</dbReference>
<dbReference type="AlphaFoldDB" id="A0A9W5PL08"/>
<sequence length="303" mass="34065">MHKNSRVLITGANGFTGQHAYRYFSDLGINVFPIFNTNNQQNGYICNLRSKTSVLKLIQSIQPDYILHLAGLNSVSESWKNPVEYMEVNLMGTCNLLEATRKEVPQCKTLVVGSALQSDLTNSFIPPHPYSLSKTLQAIIADAWGELMNTNVIVAKPSNLIGPGLSNGICSILGKKIVDIEMGKSEPVIEINDVREVRDFLDVRDAVSAYHLLLSKGKSGQHYEIGSGTKRSLSDVLKQYKDLTKLDFNVYETKENNPSKPYDLNISKIKQLNWEPRIPFDRSLQDILNFFKQEGTFYNCKVN</sequence>